<evidence type="ECO:0000313" key="1">
    <source>
        <dbReference type="EMBL" id="PSG94805.1"/>
    </source>
</evidence>
<dbReference type="OrthoDB" id="1439281at2"/>
<dbReference type="PROSITE" id="PS51257">
    <property type="entry name" value="PROKAR_LIPOPROTEIN"/>
    <property type="match status" value="1"/>
</dbReference>
<protein>
    <submittedName>
        <fullName evidence="1">Uncharacterized protein</fullName>
    </submittedName>
</protein>
<accession>A0A2T1NPL4</accession>
<dbReference type="AlphaFoldDB" id="A0A2T1NPL4"/>
<dbReference type="RefSeq" id="WP_106676011.1">
    <property type="nucleotide sequence ID" value="NZ_JACHWV010000009.1"/>
</dbReference>
<sequence length="226" mass="26518">MKKVLQLIFLVIGLVSCKAQEIDGIWMSIDNRVIDEHYSFSSGMWGMIINFDKSEIKAVLSDSTYKFEKRHKEIKIVHNIDSIVYPYKVFKKDSIEIEIVKNTITVFKRLNFDYPLESSKSEIVNFLTDNCVRKFGDSIKIKFSKNYHPLDKNKELRMTETIWNNSRPLVGNWSIGEINKNFFIFISIEDTTEENIYQITSISANTIKLKPIKENYYELTELKNCL</sequence>
<reference evidence="1 2" key="1">
    <citation type="submission" date="2018-03" db="EMBL/GenBank/DDBJ databases">
        <title>Mesoflavibacter sp. HG37 and Mesoflavibacter sp. HG96 sp.nov., two marine bacteria isolated from seawater of Western Pacific Ocean.</title>
        <authorList>
            <person name="Cheng H."/>
            <person name="Wu Y.-H."/>
            <person name="Guo L.-L."/>
            <person name="Xu X.-W."/>
        </authorList>
    </citation>
    <scope>NUCLEOTIDE SEQUENCE [LARGE SCALE GENOMIC DNA]</scope>
    <source>
        <strain evidence="1 2">KCTC 42117</strain>
    </source>
</reference>
<comment type="caution">
    <text evidence="1">The sequence shown here is derived from an EMBL/GenBank/DDBJ whole genome shotgun (WGS) entry which is preliminary data.</text>
</comment>
<evidence type="ECO:0000313" key="2">
    <source>
        <dbReference type="Proteomes" id="UP000238430"/>
    </source>
</evidence>
<keyword evidence="2" id="KW-1185">Reference proteome</keyword>
<dbReference type="EMBL" id="PXOT01000009">
    <property type="protein sequence ID" value="PSG94805.1"/>
    <property type="molecule type" value="Genomic_DNA"/>
</dbReference>
<proteinExistence type="predicted"/>
<gene>
    <name evidence="1" type="ORF">C7H61_00100</name>
</gene>
<organism evidence="1 2">
    <name type="scientific">Mesoflavibacter zeaxanthinifaciens subsp. sabulilitoris</name>
    <dbReference type="NCBI Taxonomy" id="1520893"/>
    <lineage>
        <taxon>Bacteria</taxon>
        <taxon>Pseudomonadati</taxon>
        <taxon>Bacteroidota</taxon>
        <taxon>Flavobacteriia</taxon>
        <taxon>Flavobacteriales</taxon>
        <taxon>Flavobacteriaceae</taxon>
        <taxon>Mesoflavibacter</taxon>
    </lineage>
</organism>
<name>A0A2T1NPL4_9FLAO</name>
<dbReference type="Proteomes" id="UP000238430">
    <property type="component" value="Unassembled WGS sequence"/>
</dbReference>